<dbReference type="Proteomes" id="UP000178771">
    <property type="component" value="Unassembled WGS sequence"/>
</dbReference>
<proteinExistence type="predicted"/>
<evidence type="ECO:0000313" key="2">
    <source>
        <dbReference type="Proteomes" id="UP000178771"/>
    </source>
</evidence>
<name>A0A1F4V4N4_UNCKA</name>
<evidence type="ECO:0008006" key="3">
    <source>
        <dbReference type="Google" id="ProtNLM"/>
    </source>
</evidence>
<sequence>MFDQLSKAKDLFELKRKADAMKKEVEAISVSVDYKNYRIKMRGDQRVESIEENGESRDDLVELFNKAVKDSQKKVSKRMRGRIGDFGLPGL</sequence>
<organism evidence="1 2">
    <name type="scientific">candidate division WWE3 bacterium RIFCSPLOWO2_01_FULL_39_13</name>
    <dbReference type="NCBI Taxonomy" id="1802624"/>
    <lineage>
        <taxon>Bacteria</taxon>
        <taxon>Katanobacteria</taxon>
    </lineage>
</organism>
<protein>
    <recommendedName>
        <fullName evidence="3">Nucleoid-associated protein, YbaB/EbfC family</fullName>
    </recommendedName>
</protein>
<accession>A0A1F4V4N4</accession>
<dbReference type="AlphaFoldDB" id="A0A1F4V4N4"/>
<comment type="caution">
    <text evidence="1">The sequence shown here is derived from an EMBL/GenBank/DDBJ whole genome shotgun (WGS) entry which is preliminary data.</text>
</comment>
<dbReference type="SUPFAM" id="SSF82607">
    <property type="entry name" value="YbaB-like"/>
    <property type="match status" value="1"/>
</dbReference>
<gene>
    <name evidence="1" type="ORF">A2982_01575</name>
</gene>
<dbReference type="STRING" id="1802624.A2982_01575"/>
<reference evidence="1 2" key="1">
    <citation type="journal article" date="2016" name="Nat. Commun.">
        <title>Thousands of microbial genomes shed light on interconnected biogeochemical processes in an aquifer system.</title>
        <authorList>
            <person name="Anantharaman K."/>
            <person name="Brown C.T."/>
            <person name="Hug L.A."/>
            <person name="Sharon I."/>
            <person name="Castelle C.J."/>
            <person name="Probst A.J."/>
            <person name="Thomas B.C."/>
            <person name="Singh A."/>
            <person name="Wilkins M.J."/>
            <person name="Karaoz U."/>
            <person name="Brodie E.L."/>
            <person name="Williams K.H."/>
            <person name="Hubbard S.S."/>
            <person name="Banfield J.F."/>
        </authorList>
    </citation>
    <scope>NUCLEOTIDE SEQUENCE [LARGE SCALE GENOMIC DNA]</scope>
</reference>
<dbReference type="InterPro" id="IPR036894">
    <property type="entry name" value="YbaB-like_sf"/>
</dbReference>
<dbReference type="EMBL" id="MEVH01000005">
    <property type="protein sequence ID" value="OGC52158.1"/>
    <property type="molecule type" value="Genomic_DNA"/>
</dbReference>
<evidence type="ECO:0000313" key="1">
    <source>
        <dbReference type="EMBL" id="OGC52158.1"/>
    </source>
</evidence>